<evidence type="ECO:0000256" key="4">
    <source>
        <dbReference type="SAM" id="MobiDB-lite"/>
    </source>
</evidence>
<evidence type="ECO:0000256" key="1">
    <source>
        <dbReference type="ARBA" id="ARBA00007692"/>
    </source>
</evidence>
<evidence type="ECO:0000256" key="3">
    <source>
        <dbReference type="ARBA" id="ARBA00022946"/>
    </source>
</evidence>
<protein>
    <submittedName>
        <fullName evidence="5">Uncharacterized protein</fullName>
    </submittedName>
</protein>
<feature type="region of interest" description="Disordered" evidence="4">
    <location>
        <begin position="172"/>
        <end position="203"/>
    </location>
</feature>
<accession>A0A453MR49</accession>
<dbReference type="Proteomes" id="UP000015105">
    <property type="component" value="Chromosome 6D"/>
</dbReference>
<keyword evidence="2" id="KW-0805">Transcription regulation</keyword>
<reference evidence="5" key="4">
    <citation type="submission" date="2019-03" db="UniProtKB">
        <authorList>
            <consortium name="EnsemblPlants"/>
        </authorList>
    </citation>
    <scope>IDENTIFICATION</scope>
</reference>
<evidence type="ECO:0000313" key="6">
    <source>
        <dbReference type="Proteomes" id="UP000015105"/>
    </source>
</evidence>
<dbReference type="EnsemblPlants" id="AET6Gv20043100.2">
    <property type="protein sequence ID" value="AET6Gv20043100.2"/>
    <property type="gene ID" value="AET6Gv20043100"/>
</dbReference>
<reference evidence="6" key="1">
    <citation type="journal article" date="2014" name="Science">
        <title>Ancient hybridizations among the ancestral genomes of bread wheat.</title>
        <authorList>
            <consortium name="International Wheat Genome Sequencing Consortium,"/>
            <person name="Marcussen T."/>
            <person name="Sandve S.R."/>
            <person name="Heier L."/>
            <person name="Spannagl M."/>
            <person name="Pfeifer M."/>
            <person name="Jakobsen K.S."/>
            <person name="Wulff B.B."/>
            <person name="Steuernagel B."/>
            <person name="Mayer K.F."/>
            <person name="Olsen O.A."/>
        </authorList>
    </citation>
    <scope>NUCLEOTIDE SEQUENCE [LARGE SCALE GENOMIC DNA]</scope>
    <source>
        <strain evidence="6">cv. AL8/78</strain>
    </source>
</reference>
<comment type="similarity">
    <text evidence="1">Belongs to the mTERF family.</text>
</comment>
<dbReference type="InterPro" id="IPR003690">
    <property type="entry name" value="MTERF"/>
</dbReference>
<reference evidence="6" key="2">
    <citation type="journal article" date="2017" name="Nat. Plants">
        <title>The Aegilops tauschii genome reveals multiple impacts of transposons.</title>
        <authorList>
            <person name="Zhao G."/>
            <person name="Zou C."/>
            <person name="Li K."/>
            <person name="Wang K."/>
            <person name="Li T."/>
            <person name="Gao L."/>
            <person name="Zhang X."/>
            <person name="Wang H."/>
            <person name="Yang Z."/>
            <person name="Liu X."/>
            <person name="Jiang W."/>
            <person name="Mao L."/>
            <person name="Kong X."/>
            <person name="Jiao Y."/>
            <person name="Jia J."/>
        </authorList>
    </citation>
    <scope>NUCLEOTIDE SEQUENCE [LARGE SCALE GENOMIC DNA]</scope>
    <source>
        <strain evidence="6">cv. AL8/78</strain>
    </source>
</reference>
<dbReference type="GO" id="GO:0003676">
    <property type="term" value="F:nucleic acid binding"/>
    <property type="evidence" value="ECO:0007669"/>
    <property type="project" value="InterPro"/>
</dbReference>
<organism evidence="5 6">
    <name type="scientific">Aegilops tauschii subsp. strangulata</name>
    <name type="common">Goatgrass</name>
    <dbReference type="NCBI Taxonomy" id="200361"/>
    <lineage>
        <taxon>Eukaryota</taxon>
        <taxon>Viridiplantae</taxon>
        <taxon>Streptophyta</taxon>
        <taxon>Embryophyta</taxon>
        <taxon>Tracheophyta</taxon>
        <taxon>Spermatophyta</taxon>
        <taxon>Magnoliopsida</taxon>
        <taxon>Liliopsida</taxon>
        <taxon>Poales</taxon>
        <taxon>Poaceae</taxon>
        <taxon>BOP clade</taxon>
        <taxon>Pooideae</taxon>
        <taxon>Triticodae</taxon>
        <taxon>Triticeae</taxon>
        <taxon>Triticinae</taxon>
        <taxon>Aegilops</taxon>
    </lineage>
</organism>
<dbReference type="PANTHER" id="PTHR13068:SF111">
    <property type="match status" value="1"/>
</dbReference>
<reference evidence="5" key="5">
    <citation type="journal article" date="2021" name="G3 (Bethesda)">
        <title>Aegilops tauschii genome assembly Aet v5.0 features greater sequence contiguity and improved annotation.</title>
        <authorList>
            <person name="Wang L."/>
            <person name="Zhu T."/>
            <person name="Rodriguez J.C."/>
            <person name="Deal K.R."/>
            <person name="Dubcovsky J."/>
            <person name="McGuire P.E."/>
            <person name="Lux T."/>
            <person name="Spannagl M."/>
            <person name="Mayer K.F.X."/>
            <person name="Baldrich P."/>
            <person name="Meyers B.C."/>
            <person name="Huo N."/>
            <person name="Gu Y.Q."/>
            <person name="Zhou H."/>
            <person name="Devos K.M."/>
            <person name="Bennetzen J.L."/>
            <person name="Unver T."/>
            <person name="Budak H."/>
            <person name="Gulick P.J."/>
            <person name="Galiba G."/>
            <person name="Kalapos B."/>
            <person name="Nelson D.R."/>
            <person name="Li P."/>
            <person name="You F.M."/>
            <person name="Luo M.C."/>
            <person name="Dvorak J."/>
        </authorList>
    </citation>
    <scope>NUCLEOTIDE SEQUENCE [LARGE SCALE GENOMIC DNA]</scope>
    <source>
        <strain evidence="5">cv. AL8/78</strain>
    </source>
</reference>
<evidence type="ECO:0000313" key="5">
    <source>
        <dbReference type="EnsemblPlants" id="AET6Gv20043100.2"/>
    </source>
</evidence>
<proteinExistence type="inferred from homology"/>
<dbReference type="Gene3D" id="1.25.70.10">
    <property type="entry name" value="Transcription termination factor 3, mitochondrial"/>
    <property type="match status" value="1"/>
</dbReference>
<keyword evidence="3" id="KW-0809">Transit peptide</keyword>
<reference evidence="5" key="3">
    <citation type="journal article" date="2017" name="Nature">
        <title>Genome sequence of the progenitor of the wheat D genome Aegilops tauschii.</title>
        <authorList>
            <person name="Luo M.C."/>
            <person name="Gu Y.Q."/>
            <person name="Puiu D."/>
            <person name="Wang H."/>
            <person name="Twardziok S.O."/>
            <person name="Deal K.R."/>
            <person name="Huo N."/>
            <person name="Zhu T."/>
            <person name="Wang L."/>
            <person name="Wang Y."/>
            <person name="McGuire P.E."/>
            <person name="Liu S."/>
            <person name="Long H."/>
            <person name="Ramasamy R.K."/>
            <person name="Rodriguez J.C."/>
            <person name="Van S.L."/>
            <person name="Yuan L."/>
            <person name="Wang Z."/>
            <person name="Xia Z."/>
            <person name="Xiao L."/>
            <person name="Anderson O.D."/>
            <person name="Ouyang S."/>
            <person name="Liang Y."/>
            <person name="Zimin A.V."/>
            <person name="Pertea G."/>
            <person name="Qi P."/>
            <person name="Bennetzen J.L."/>
            <person name="Dai X."/>
            <person name="Dawson M.W."/>
            <person name="Muller H.G."/>
            <person name="Kugler K."/>
            <person name="Rivarola-Duarte L."/>
            <person name="Spannagl M."/>
            <person name="Mayer K.F.X."/>
            <person name="Lu F.H."/>
            <person name="Bevan M.W."/>
            <person name="Leroy P."/>
            <person name="Li P."/>
            <person name="You F.M."/>
            <person name="Sun Q."/>
            <person name="Liu Z."/>
            <person name="Lyons E."/>
            <person name="Wicker T."/>
            <person name="Salzberg S.L."/>
            <person name="Devos K.M."/>
            <person name="Dvorak J."/>
        </authorList>
    </citation>
    <scope>NUCLEOTIDE SEQUENCE [LARGE SCALE GENOMIC DNA]</scope>
    <source>
        <strain evidence="5">cv. AL8/78</strain>
    </source>
</reference>
<keyword evidence="2" id="KW-0806">Transcription termination</keyword>
<sequence length="203" mass="21897">FSLSKKKGKKEETTQILWLSHSPPAVVPHSLAAGATAPPRRHAPAPSQPPLPDPLVFPRLSHLPPQPPHLRRRARRLPPNPSFAVEDYLVSTCGLTRPQALKASAKLSHLKSPSKPDAVLAFLAGLGLSAADVAALVVNDPLFLCAKVEKTLAPIVIGLTALGLSHSEIARPRSQRPAVPLRQSGENPGPRRRWAHRPRPVTF</sequence>
<keyword evidence="2" id="KW-0804">Transcription</keyword>
<name>A0A453MR49_AEGTS</name>
<keyword evidence="6" id="KW-1185">Reference proteome</keyword>
<dbReference type="GO" id="GO:0006353">
    <property type="term" value="P:DNA-templated transcription termination"/>
    <property type="evidence" value="ECO:0007669"/>
    <property type="project" value="UniProtKB-KW"/>
</dbReference>
<dbReference type="PANTHER" id="PTHR13068">
    <property type="entry name" value="CGI-12 PROTEIN-RELATED"/>
    <property type="match status" value="1"/>
</dbReference>
<dbReference type="AlphaFoldDB" id="A0A453MR49"/>
<dbReference type="InterPro" id="IPR038538">
    <property type="entry name" value="MTERF_sf"/>
</dbReference>
<evidence type="ECO:0000256" key="2">
    <source>
        <dbReference type="ARBA" id="ARBA00022472"/>
    </source>
</evidence>
<feature type="compositionally biased region" description="Basic residues" evidence="4">
    <location>
        <begin position="190"/>
        <end position="203"/>
    </location>
</feature>
<feature type="region of interest" description="Disordered" evidence="4">
    <location>
        <begin position="1"/>
        <end position="77"/>
    </location>
</feature>
<dbReference type="Gramene" id="AET6Gv20043100.2">
    <property type="protein sequence ID" value="AET6Gv20043100.2"/>
    <property type="gene ID" value="AET6Gv20043100"/>
</dbReference>
<feature type="compositionally biased region" description="Pro residues" evidence="4">
    <location>
        <begin position="46"/>
        <end position="55"/>
    </location>
</feature>